<dbReference type="AlphaFoldDB" id="A0A1I2QN12"/>
<dbReference type="GO" id="GO:0005886">
    <property type="term" value="C:plasma membrane"/>
    <property type="evidence" value="ECO:0007669"/>
    <property type="project" value="UniProtKB-SubCell"/>
</dbReference>
<dbReference type="OrthoDB" id="9807047at2"/>
<evidence type="ECO:0000313" key="10">
    <source>
        <dbReference type="EMBL" id="SFG28709.1"/>
    </source>
</evidence>
<feature type="transmembrane region" description="Helical" evidence="8">
    <location>
        <begin position="151"/>
        <end position="175"/>
    </location>
</feature>
<sequence length="288" mass="32418">MKIHKKKTNWAPFWTLLPVTVWVAVFITVPMLLVLLVSFMKRGTWGGLVYEFNINNYCRFIEPLYLHVVFNSLVVAFATTLVCILVGYPFAYAVARSPKSWRNILLMLIIIPFWSSSLIRTYSWVVLLRTEGVINNVLLSLGIIHEPLAMLYNLGAVTVGMAYTLFPFMVLPLYASIEKVDHTLLEAASDLGAGPWQAFRRVTLPLTMPGITAGSLLVFIPTLGLFFISDLMGGSRTMMISNLIKNQFLDARNWPFGSAASVILIILTLVFIWLYLRTAGSKDQLEVF</sequence>
<dbReference type="PANTHER" id="PTHR42929:SF1">
    <property type="entry name" value="INNER MEMBRANE ABC TRANSPORTER PERMEASE PROTEIN YDCU-RELATED"/>
    <property type="match status" value="1"/>
</dbReference>
<evidence type="ECO:0000256" key="7">
    <source>
        <dbReference type="ARBA" id="ARBA00023136"/>
    </source>
</evidence>
<dbReference type="PANTHER" id="PTHR42929">
    <property type="entry name" value="INNER MEMBRANE ABC TRANSPORTER PERMEASE PROTEIN YDCU-RELATED-RELATED"/>
    <property type="match status" value="1"/>
</dbReference>
<accession>A0A1I2QN12</accession>
<keyword evidence="6 8" id="KW-1133">Transmembrane helix</keyword>
<dbReference type="InterPro" id="IPR000515">
    <property type="entry name" value="MetI-like"/>
</dbReference>
<evidence type="ECO:0000256" key="3">
    <source>
        <dbReference type="ARBA" id="ARBA00022448"/>
    </source>
</evidence>
<gene>
    <name evidence="10" type="ORF">SAMN05660649_01280</name>
</gene>
<keyword evidence="3 8" id="KW-0813">Transport</keyword>
<dbReference type="SUPFAM" id="SSF161098">
    <property type="entry name" value="MetI-like"/>
    <property type="match status" value="1"/>
</dbReference>
<protein>
    <submittedName>
        <fullName evidence="10">Spermidine/putrescine transport system permease protein</fullName>
    </submittedName>
</protein>
<evidence type="ECO:0000256" key="6">
    <source>
        <dbReference type="ARBA" id="ARBA00022989"/>
    </source>
</evidence>
<feature type="transmembrane region" description="Helical" evidence="8">
    <location>
        <begin position="254"/>
        <end position="276"/>
    </location>
</feature>
<dbReference type="RefSeq" id="WP_092469805.1">
    <property type="nucleotide sequence ID" value="NZ_FOOX01000003.1"/>
</dbReference>
<feature type="transmembrane region" description="Helical" evidence="8">
    <location>
        <begin position="211"/>
        <end position="233"/>
    </location>
</feature>
<proteinExistence type="inferred from homology"/>
<feature type="transmembrane region" description="Helical" evidence="8">
    <location>
        <begin position="64"/>
        <end position="88"/>
    </location>
</feature>
<comment type="similarity">
    <text evidence="2">Belongs to the binding-protein-dependent transport system permease family. CysTW subfamily.</text>
</comment>
<evidence type="ECO:0000256" key="5">
    <source>
        <dbReference type="ARBA" id="ARBA00022692"/>
    </source>
</evidence>
<evidence type="ECO:0000256" key="8">
    <source>
        <dbReference type="RuleBase" id="RU363032"/>
    </source>
</evidence>
<evidence type="ECO:0000256" key="2">
    <source>
        <dbReference type="ARBA" id="ARBA00007069"/>
    </source>
</evidence>
<dbReference type="GO" id="GO:0055085">
    <property type="term" value="P:transmembrane transport"/>
    <property type="evidence" value="ECO:0007669"/>
    <property type="project" value="InterPro"/>
</dbReference>
<dbReference type="Proteomes" id="UP000199337">
    <property type="component" value="Unassembled WGS sequence"/>
</dbReference>
<evidence type="ECO:0000256" key="4">
    <source>
        <dbReference type="ARBA" id="ARBA00022475"/>
    </source>
</evidence>
<dbReference type="PROSITE" id="PS50928">
    <property type="entry name" value="ABC_TM1"/>
    <property type="match status" value="1"/>
</dbReference>
<comment type="subcellular location">
    <subcellularLocation>
        <location evidence="1 8">Cell membrane</location>
        <topology evidence="1 8">Multi-pass membrane protein</topology>
    </subcellularLocation>
</comment>
<keyword evidence="4" id="KW-1003">Cell membrane</keyword>
<dbReference type="STRING" id="341036.SAMN05660649_01280"/>
<name>A0A1I2QN12_9FIRM</name>
<dbReference type="Gene3D" id="1.10.3720.10">
    <property type="entry name" value="MetI-like"/>
    <property type="match status" value="1"/>
</dbReference>
<reference evidence="11" key="1">
    <citation type="submission" date="2016-10" db="EMBL/GenBank/DDBJ databases">
        <authorList>
            <person name="Varghese N."/>
            <person name="Submissions S."/>
        </authorList>
    </citation>
    <scope>NUCLEOTIDE SEQUENCE [LARGE SCALE GENOMIC DNA]</scope>
    <source>
        <strain evidence="11">DSM 17038</strain>
    </source>
</reference>
<keyword evidence="7 8" id="KW-0472">Membrane</keyword>
<organism evidence="10 11">
    <name type="scientific">Desulfotruncus arcticus DSM 17038</name>
    <dbReference type="NCBI Taxonomy" id="1121424"/>
    <lineage>
        <taxon>Bacteria</taxon>
        <taxon>Bacillati</taxon>
        <taxon>Bacillota</taxon>
        <taxon>Clostridia</taxon>
        <taxon>Eubacteriales</taxon>
        <taxon>Desulfallaceae</taxon>
        <taxon>Desulfotruncus</taxon>
    </lineage>
</organism>
<feature type="domain" description="ABC transmembrane type-1" evidence="9">
    <location>
        <begin position="69"/>
        <end position="275"/>
    </location>
</feature>
<evidence type="ECO:0000313" key="11">
    <source>
        <dbReference type="Proteomes" id="UP000199337"/>
    </source>
</evidence>
<keyword evidence="11" id="KW-1185">Reference proteome</keyword>
<dbReference type="Pfam" id="PF00528">
    <property type="entry name" value="BPD_transp_1"/>
    <property type="match status" value="1"/>
</dbReference>
<dbReference type="InterPro" id="IPR035906">
    <property type="entry name" value="MetI-like_sf"/>
</dbReference>
<evidence type="ECO:0000259" key="9">
    <source>
        <dbReference type="PROSITE" id="PS50928"/>
    </source>
</evidence>
<dbReference type="EMBL" id="FOOX01000003">
    <property type="protein sequence ID" value="SFG28709.1"/>
    <property type="molecule type" value="Genomic_DNA"/>
</dbReference>
<keyword evidence="5 8" id="KW-0812">Transmembrane</keyword>
<feature type="transmembrane region" description="Helical" evidence="8">
    <location>
        <begin position="12"/>
        <end position="40"/>
    </location>
</feature>
<evidence type="ECO:0000256" key="1">
    <source>
        <dbReference type="ARBA" id="ARBA00004651"/>
    </source>
</evidence>
<dbReference type="CDD" id="cd06261">
    <property type="entry name" value="TM_PBP2"/>
    <property type="match status" value="1"/>
</dbReference>